<dbReference type="InterPro" id="IPR014729">
    <property type="entry name" value="Rossmann-like_a/b/a_fold"/>
</dbReference>
<dbReference type="SUPFAM" id="SSF52374">
    <property type="entry name" value="Nucleotidylyl transferase"/>
    <property type="match status" value="2"/>
</dbReference>
<evidence type="ECO:0000313" key="13">
    <source>
        <dbReference type="EMBL" id="CAH8298818.1"/>
    </source>
</evidence>
<comment type="subcellular location">
    <subcellularLocation>
        <location evidence="2">Cytoplasm</location>
        <location evidence="2">Cytosol</location>
    </subcellularLocation>
</comment>
<dbReference type="Gene3D" id="3.40.50.620">
    <property type="entry name" value="HUPs"/>
    <property type="match status" value="4"/>
</dbReference>
<keyword evidence="10" id="KW-0030">Aminoacyl-tRNA synthetase</keyword>
<evidence type="ECO:0000256" key="3">
    <source>
        <dbReference type="ARBA" id="ARBA00005594"/>
    </source>
</evidence>
<gene>
    <name evidence="13" type="ORF">ERUC_LOCUS2427</name>
</gene>
<dbReference type="GO" id="GO:0004831">
    <property type="term" value="F:tyrosine-tRNA ligase activity"/>
    <property type="evidence" value="ECO:0007669"/>
    <property type="project" value="UniProtKB-EC"/>
</dbReference>
<name>A0ABC8IT17_ERUVS</name>
<dbReference type="FunFam" id="3.40.50.620:FF:000103">
    <property type="entry name" value="tyrosine--tRNA ligase 1, cytoplasmic"/>
    <property type="match status" value="2"/>
</dbReference>
<evidence type="ECO:0000256" key="7">
    <source>
        <dbReference type="ARBA" id="ARBA00022741"/>
    </source>
</evidence>
<dbReference type="EMBL" id="CAKOAT010052932">
    <property type="protein sequence ID" value="CAH8298818.1"/>
    <property type="molecule type" value="Genomic_DNA"/>
</dbReference>
<keyword evidence="6" id="KW-0436">Ligase</keyword>
<dbReference type="GO" id="GO:0006412">
    <property type="term" value="P:translation"/>
    <property type="evidence" value="ECO:0007669"/>
    <property type="project" value="UniProtKB-KW"/>
</dbReference>
<comment type="caution">
    <text evidence="13">The sequence shown here is derived from an EMBL/GenBank/DDBJ whole genome shotgun (WGS) entry which is preliminary data.</text>
</comment>
<keyword evidence="14" id="KW-1185">Reference proteome</keyword>
<keyword evidence="9" id="KW-0648">Protein biosynthesis</keyword>
<dbReference type="Proteomes" id="UP001642260">
    <property type="component" value="Unassembled WGS sequence"/>
</dbReference>
<dbReference type="NCBIfam" id="NF006330">
    <property type="entry name" value="PRK08560.1"/>
    <property type="match status" value="2"/>
</dbReference>
<evidence type="ECO:0000256" key="12">
    <source>
        <dbReference type="ARBA" id="ARBA00048248"/>
    </source>
</evidence>
<organism evidence="13 14">
    <name type="scientific">Eruca vesicaria subsp. sativa</name>
    <name type="common">Garden rocket</name>
    <name type="synonym">Eruca sativa</name>
    <dbReference type="NCBI Taxonomy" id="29727"/>
    <lineage>
        <taxon>Eukaryota</taxon>
        <taxon>Viridiplantae</taxon>
        <taxon>Streptophyta</taxon>
        <taxon>Embryophyta</taxon>
        <taxon>Tracheophyta</taxon>
        <taxon>Spermatophyta</taxon>
        <taxon>Magnoliopsida</taxon>
        <taxon>eudicotyledons</taxon>
        <taxon>Gunneridae</taxon>
        <taxon>Pentapetalae</taxon>
        <taxon>rosids</taxon>
        <taxon>malvids</taxon>
        <taxon>Brassicales</taxon>
        <taxon>Brassicaceae</taxon>
        <taxon>Brassiceae</taxon>
        <taxon>Eruca</taxon>
    </lineage>
</organism>
<evidence type="ECO:0000256" key="5">
    <source>
        <dbReference type="ARBA" id="ARBA00022490"/>
    </source>
</evidence>
<dbReference type="Pfam" id="PF00579">
    <property type="entry name" value="tRNA-synt_1b"/>
    <property type="match status" value="2"/>
</dbReference>
<evidence type="ECO:0000256" key="9">
    <source>
        <dbReference type="ARBA" id="ARBA00022917"/>
    </source>
</evidence>
<dbReference type="FunFam" id="3.40.50.620:FF:000085">
    <property type="entry name" value="Tyrosine--tRNA ligase 1 cytoplasmic"/>
    <property type="match status" value="2"/>
</dbReference>
<keyword evidence="5" id="KW-0963">Cytoplasm</keyword>
<reference evidence="13 14" key="1">
    <citation type="submission" date="2022-03" db="EMBL/GenBank/DDBJ databases">
        <authorList>
            <person name="Macdonald S."/>
            <person name="Ahmed S."/>
            <person name="Newling K."/>
        </authorList>
    </citation>
    <scope>NUCLEOTIDE SEQUENCE [LARGE SCALE GENOMIC DNA]</scope>
</reference>
<dbReference type="GO" id="GO:0005524">
    <property type="term" value="F:ATP binding"/>
    <property type="evidence" value="ECO:0007669"/>
    <property type="project" value="UniProtKB-KW"/>
</dbReference>
<evidence type="ECO:0000256" key="10">
    <source>
        <dbReference type="ARBA" id="ARBA00023146"/>
    </source>
</evidence>
<dbReference type="PANTHER" id="PTHR46264">
    <property type="entry name" value="TYROSINE-TRNA LIGASE"/>
    <property type="match status" value="1"/>
</dbReference>
<dbReference type="PANTHER" id="PTHR46264:SF4">
    <property type="entry name" value="TYROSINE--TRNA LIGASE, CYTOPLASMIC"/>
    <property type="match status" value="1"/>
</dbReference>
<keyword evidence="8" id="KW-0067">ATP-binding</keyword>
<dbReference type="InterPro" id="IPR002305">
    <property type="entry name" value="aa-tRNA-synth_Ic"/>
</dbReference>
<keyword evidence="7" id="KW-0547">Nucleotide-binding</keyword>
<evidence type="ECO:0000256" key="8">
    <source>
        <dbReference type="ARBA" id="ARBA00022840"/>
    </source>
</evidence>
<protein>
    <recommendedName>
        <fullName evidence="4">tyrosine--tRNA ligase</fullName>
        <ecNumber evidence="4">6.1.1.1</ecNumber>
    </recommendedName>
    <alternativeName>
        <fullName evidence="11">Tyrosyl-tRNA synthetase</fullName>
    </alternativeName>
</protein>
<evidence type="ECO:0000256" key="6">
    <source>
        <dbReference type="ARBA" id="ARBA00022598"/>
    </source>
</evidence>
<comment type="function">
    <text evidence="1">Catalyzes the attachment of tyrosine to tRNA(Tyr) in a two-step reaction: tyrosine is first activated by ATP to form Tyr-AMP and then transferred to the acceptor end of tRNA(Tyr).</text>
</comment>
<evidence type="ECO:0000256" key="4">
    <source>
        <dbReference type="ARBA" id="ARBA00013160"/>
    </source>
</evidence>
<evidence type="ECO:0000256" key="2">
    <source>
        <dbReference type="ARBA" id="ARBA00004514"/>
    </source>
</evidence>
<dbReference type="InterPro" id="IPR050489">
    <property type="entry name" value="Tyr-tRNA_synthase"/>
</dbReference>
<evidence type="ECO:0000313" key="14">
    <source>
        <dbReference type="Proteomes" id="UP001642260"/>
    </source>
</evidence>
<evidence type="ECO:0000256" key="1">
    <source>
        <dbReference type="ARBA" id="ARBA00002025"/>
    </source>
</evidence>
<proteinExistence type="inferred from homology"/>
<dbReference type="AlphaFoldDB" id="A0ABC8IT17"/>
<evidence type="ECO:0000256" key="11">
    <source>
        <dbReference type="ARBA" id="ARBA00033323"/>
    </source>
</evidence>
<comment type="similarity">
    <text evidence="3">Belongs to the class-I aminoacyl-tRNA synthetase family.</text>
</comment>
<dbReference type="GO" id="GO:0005829">
    <property type="term" value="C:cytosol"/>
    <property type="evidence" value="ECO:0007669"/>
    <property type="project" value="UniProtKB-SubCell"/>
</dbReference>
<sequence length="722" mass="81880">MEVENRFNVVKSVGEECTHDDELRELLSKKASPVCYDGFEPSGRMHIAQGLMKILSVNKLTSAGCRVKIWIADWFAYMNNKLGGDLKKIKVVGDYFKEVFQAAGMNCENVEFLWASEEINARGDEYWPLMMDIACKNSLAKIKQCMPIMGLSETEELSAAQILYVCMQCADTLFLKADICQLGMDQQTVNLLARDYCDDTKRENKPVILSHHMLPGLQQGQTKMSKSDPSSAIFMEDEEAEVNVKIKKAYCPPDIVEGNPCMEYVKYIILPWFSEFTVERDEKYGGNKTYKSFEDIVTDYESSELHPKDLKDALSKALNKILQPVRDYFKTNSRAKNLLKQVKGYKITRTALSKEMEALSVNAPSSASSAAGLQMSEEVEKKYNIVRSIGEECIQEDELKNLLAKKPTPICYDGFEPSGRMHIAQGVMKVTNVNKLTSAGCQVKIWIADWFAQLNNKLGGDLERIKVVGEYFKEIWQAGGMNTDKVGFLWASDEINGRGGKYWPLVMDIARRNNLRRILRCGQIMGRSETEVMSAAQILYPCMQCADIFLLEADICQLGMDQRKVNMLAREYCDDIKRKNKPIILSHHMLPGLQQGQEKMSKSNPSSAIFMEDEEADVNAKISQAYCPPKIVEGNPCLEYVKYLVLPRFNEFKVETDGGNKTFKSFEDIAADYENGELNPEDVKKALVKALNIMLQPVRDHFKTNERAKNLLEQVKAFRVTR</sequence>
<dbReference type="EC" id="6.1.1.1" evidence="4"/>
<accession>A0ABC8IT17</accession>
<comment type="catalytic activity">
    <reaction evidence="12">
        <text>tRNA(Tyr) + L-tyrosine + ATP = L-tyrosyl-tRNA(Tyr) + AMP + diphosphate + H(+)</text>
        <dbReference type="Rhea" id="RHEA:10220"/>
        <dbReference type="Rhea" id="RHEA-COMP:9706"/>
        <dbReference type="Rhea" id="RHEA-COMP:9707"/>
        <dbReference type="ChEBI" id="CHEBI:15378"/>
        <dbReference type="ChEBI" id="CHEBI:30616"/>
        <dbReference type="ChEBI" id="CHEBI:33019"/>
        <dbReference type="ChEBI" id="CHEBI:58315"/>
        <dbReference type="ChEBI" id="CHEBI:78442"/>
        <dbReference type="ChEBI" id="CHEBI:78536"/>
        <dbReference type="ChEBI" id="CHEBI:456215"/>
        <dbReference type="EC" id="6.1.1.1"/>
    </reaction>
</comment>